<reference evidence="2 3" key="1">
    <citation type="journal article" date="2014" name="Genome Announc.">
        <title>Draft Genome Sequence of the Antitrypanosomally Active Sponge-Associated Bacterium Actinokineospora sp. Strain EG49.</title>
        <authorList>
            <person name="Harjes J."/>
            <person name="Ryu T."/>
            <person name="Abdelmohsen U.R."/>
            <person name="Moitinho-Silva L."/>
            <person name="Horn H."/>
            <person name="Ravasi T."/>
            <person name="Hentschel U."/>
        </authorList>
    </citation>
    <scope>NUCLEOTIDE SEQUENCE [LARGE SCALE GENOMIC DNA]</scope>
    <source>
        <strain evidence="2 3">EG49</strain>
    </source>
</reference>
<accession>W7JB12</accession>
<gene>
    <name evidence="2" type="ORF">UO65_1453</name>
</gene>
<name>W7JB12_9PSEU</name>
<dbReference type="RefSeq" id="WP_035279889.1">
    <property type="nucleotide sequence ID" value="NZ_AYXG01000051.1"/>
</dbReference>
<feature type="region of interest" description="Disordered" evidence="1">
    <location>
        <begin position="26"/>
        <end position="70"/>
    </location>
</feature>
<dbReference type="AlphaFoldDB" id="W7JB12"/>
<protein>
    <submittedName>
        <fullName evidence="2">Uncharacterized protein</fullName>
    </submittedName>
</protein>
<keyword evidence="3" id="KW-1185">Reference proteome</keyword>
<dbReference type="EMBL" id="AYXG01000051">
    <property type="protein sequence ID" value="EWC63239.1"/>
    <property type="molecule type" value="Genomic_DNA"/>
</dbReference>
<evidence type="ECO:0000313" key="2">
    <source>
        <dbReference type="EMBL" id="EWC63239.1"/>
    </source>
</evidence>
<proteinExistence type="predicted"/>
<organism evidence="2 3">
    <name type="scientific">Actinokineospora spheciospongiae</name>
    <dbReference type="NCBI Taxonomy" id="909613"/>
    <lineage>
        <taxon>Bacteria</taxon>
        <taxon>Bacillati</taxon>
        <taxon>Actinomycetota</taxon>
        <taxon>Actinomycetes</taxon>
        <taxon>Pseudonocardiales</taxon>
        <taxon>Pseudonocardiaceae</taxon>
        <taxon>Actinokineospora</taxon>
    </lineage>
</organism>
<evidence type="ECO:0000313" key="3">
    <source>
        <dbReference type="Proteomes" id="UP000019277"/>
    </source>
</evidence>
<sequence>MHEQHNDKADERESIELHKRAQLLGLVDHDEFSPDQLRAAIRAREQGADPHQAQGQVEEGTPRTTGDAHG</sequence>
<dbReference type="Proteomes" id="UP000019277">
    <property type="component" value="Unassembled WGS sequence"/>
</dbReference>
<comment type="caution">
    <text evidence="2">The sequence shown here is derived from an EMBL/GenBank/DDBJ whole genome shotgun (WGS) entry which is preliminary data.</text>
</comment>
<evidence type="ECO:0000256" key="1">
    <source>
        <dbReference type="SAM" id="MobiDB-lite"/>
    </source>
</evidence>